<accession>A0ABQ5SPK3</accession>
<reference evidence="2" key="2">
    <citation type="submission" date="2023-01" db="EMBL/GenBank/DDBJ databases">
        <authorList>
            <person name="Sun Q."/>
            <person name="Evtushenko L."/>
        </authorList>
    </citation>
    <scope>NUCLEOTIDE SEQUENCE</scope>
    <source>
        <strain evidence="2">VKM Ac-1246</strain>
    </source>
</reference>
<dbReference type="RefSeq" id="WP_189117144.1">
    <property type="nucleotide sequence ID" value="NZ_BMRK01000002.1"/>
</dbReference>
<reference evidence="2" key="1">
    <citation type="journal article" date="2014" name="Int. J. Syst. Evol. Microbiol.">
        <title>Complete genome of a new Firmicutes species belonging to the dominant human colonic microbiota ('Ruminococcus bicirculans') reveals two chromosomes and a selective capacity to utilize plant glucans.</title>
        <authorList>
            <consortium name="NISC Comparative Sequencing Program"/>
            <person name="Wegmann U."/>
            <person name="Louis P."/>
            <person name="Goesmann A."/>
            <person name="Henrissat B."/>
            <person name="Duncan S.H."/>
            <person name="Flint H.J."/>
        </authorList>
    </citation>
    <scope>NUCLEOTIDE SEQUENCE</scope>
    <source>
        <strain evidence="2">VKM Ac-1246</strain>
    </source>
</reference>
<comment type="caution">
    <text evidence="2">The sequence shown here is derived from an EMBL/GenBank/DDBJ whole genome shotgun (WGS) entry which is preliminary data.</text>
</comment>
<feature type="region of interest" description="Disordered" evidence="1">
    <location>
        <begin position="1"/>
        <end position="25"/>
    </location>
</feature>
<gene>
    <name evidence="2" type="ORF">GCM10017579_01080</name>
</gene>
<feature type="region of interest" description="Disordered" evidence="1">
    <location>
        <begin position="163"/>
        <end position="189"/>
    </location>
</feature>
<dbReference type="InterPro" id="IPR046828">
    <property type="entry name" value="RepSA"/>
</dbReference>
<dbReference type="Pfam" id="PF20199">
    <property type="entry name" value="RepSA"/>
    <property type="match status" value="1"/>
</dbReference>
<dbReference type="Proteomes" id="UP001142292">
    <property type="component" value="Unassembled WGS sequence"/>
</dbReference>
<dbReference type="EMBL" id="BSEL01000001">
    <property type="protein sequence ID" value="GLJ66072.1"/>
    <property type="molecule type" value="Genomic_DNA"/>
</dbReference>
<keyword evidence="3" id="KW-1185">Reference proteome</keyword>
<organism evidence="2 3">
    <name type="scientific">Nocardioides luteus</name>
    <dbReference type="NCBI Taxonomy" id="1844"/>
    <lineage>
        <taxon>Bacteria</taxon>
        <taxon>Bacillati</taxon>
        <taxon>Actinomycetota</taxon>
        <taxon>Actinomycetes</taxon>
        <taxon>Propionibacteriales</taxon>
        <taxon>Nocardioidaceae</taxon>
        <taxon>Nocardioides</taxon>
    </lineage>
</organism>
<evidence type="ECO:0000313" key="2">
    <source>
        <dbReference type="EMBL" id="GLJ66072.1"/>
    </source>
</evidence>
<evidence type="ECO:0000313" key="3">
    <source>
        <dbReference type="Proteomes" id="UP001142292"/>
    </source>
</evidence>
<sequence>MTISTSSTMDAPGIHSDASSSARGSFPGYGEDAPLDLSGLTPAAFSAVGARLLDGSFDAWAETAAAVKYCAHPIRLSGSSTTIDARSGELVGTFSSANAPLGVLYRPCGNRRADVCPSCSRTYARDTYAMINAGLVGGKTIPATVADNPLLFVTFTAPSFGHVHGPRPKNGQPVGGRCRPRSARPGQPVTCEHGRPLGCMSVHGPDDSANGAPLCPECHDTNSAVIWQWHAPELWRRTTIALRRALAHQLGVTETRRKPTKKNPTPPPPLADVASVQFAKVAEYQARGLIHFHALIRLDGPDGPGSPAPLDGRTLGRLLEHAAGDVHLEAPPVDDSDTARVLCWGKQLDVRVVRDTNRTDDPDGPLTPGQVAGYLAKYATKDANSIRADRPVEHIAEFASRCRLLSARAREHYGPHVDANGTPANPYQLLGKWAHMLGFRGHFSTKSRRYSVTLGQLRRARAKYRDLVATAEHDEDARKALLDLEELEARLLADDTETTLVIGNWTYQGTGWTNPGDETLALAAAARAREYEQWKAQTKNTNR</sequence>
<name>A0ABQ5SPK3_9ACTN</name>
<evidence type="ECO:0000256" key="1">
    <source>
        <dbReference type="SAM" id="MobiDB-lite"/>
    </source>
</evidence>
<proteinExistence type="predicted"/>
<protein>
    <submittedName>
        <fullName evidence="2">Plasmid replication initiator protein</fullName>
    </submittedName>
</protein>